<evidence type="ECO:0000256" key="1">
    <source>
        <dbReference type="SAM" id="SignalP"/>
    </source>
</evidence>
<keyword evidence="3" id="KW-1185">Reference proteome</keyword>
<dbReference type="Pfam" id="PF19903">
    <property type="entry name" value="DUF6376"/>
    <property type="match status" value="1"/>
</dbReference>
<proteinExistence type="predicted"/>
<reference evidence="2 3" key="1">
    <citation type="submission" date="2019-07" db="EMBL/GenBank/DDBJ databases">
        <title>Genomic Encyclopedia of Type Strains, Phase III (KMG-III): the genomes of soil and plant-associated and newly described type strains.</title>
        <authorList>
            <person name="Whitman W."/>
        </authorList>
    </citation>
    <scope>NUCLEOTIDE SEQUENCE [LARGE SCALE GENOMIC DNA]</scope>
    <source>
        <strain evidence="2 3">BL24</strain>
    </source>
</reference>
<accession>A0A5S5C5V6</accession>
<feature type="signal peptide" evidence="1">
    <location>
        <begin position="1"/>
        <end position="20"/>
    </location>
</feature>
<evidence type="ECO:0000313" key="3">
    <source>
        <dbReference type="Proteomes" id="UP000323257"/>
    </source>
</evidence>
<evidence type="ECO:0000313" key="2">
    <source>
        <dbReference type="EMBL" id="TYP73978.1"/>
    </source>
</evidence>
<feature type="chain" id="PRO_5039049347" description="Lipoprotein" evidence="1">
    <location>
        <begin position="21"/>
        <end position="151"/>
    </location>
</feature>
<dbReference type="Proteomes" id="UP000323257">
    <property type="component" value="Unassembled WGS sequence"/>
</dbReference>
<dbReference type="EMBL" id="VNHS01000006">
    <property type="protein sequence ID" value="TYP73978.1"/>
    <property type="molecule type" value="Genomic_DNA"/>
</dbReference>
<organism evidence="2 3">
    <name type="scientific">Paenibacillus methanolicus</name>
    <dbReference type="NCBI Taxonomy" id="582686"/>
    <lineage>
        <taxon>Bacteria</taxon>
        <taxon>Bacillati</taxon>
        <taxon>Bacillota</taxon>
        <taxon>Bacilli</taxon>
        <taxon>Bacillales</taxon>
        <taxon>Paenibacillaceae</taxon>
        <taxon>Paenibacillus</taxon>
    </lineage>
</organism>
<name>A0A5S5C5V6_9BACL</name>
<dbReference type="InterPro" id="IPR045956">
    <property type="entry name" value="DUF6376"/>
</dbReference>
<dbReference type="RefSeq" id="WP_148930398.1">
    <property type="nucleotide sequence ID" value="NZ_VNHS01000006.1"/>
</dbReference>
<dbReference type="PROSITE" id="PS51257">
    <property type="entry name" value="PROKAR_LIPOPROTEIN"/>
    <property type="match status" value="1"/>
</dbReference>
<dbReference type="AlphaFoldDB" id="A0A5S5C5V6"/>
<gene>
    <name evidence="2" type="ORF">BCM02_106258</name>
</gene>
<dbReference type="OrthoDB" id="2607309at2"/>
<protein>
    <recommendedName>
        <fullName evidence="4">Lipoprotein</fullName>
    </recommendedName>
</protein>
<sequence>MKLKRPLLLLLLVFSVVFTAGCSVLDTVNSSLDYVNEATSYVNNATEFANNLPTLAEQALLDPAARDSLQQSFETMKTEITQFNELTAPGFAEDVHQTLVGYNETLLTQVNTYLEQIQNNVIDLEALQQSPIIQTLGNITDTLGQLSQLGQ</sequence>
<comment type="caution">
    <text evidence="2">The sequence shown here is derived from an EMBL/GenBank/DDBJ whole genome shotgun (WGS) entry which is preliminary data.</text>
</comment>
<evidence type="ECO:0008006" key="4">
    <source>
        <dbReference type="Google" id="ProtNLM"/>
    </source>
</evidence>
<keyword evidence="1" id="KW-0732">Signal</keyword>